<dbReference type="Pfam" id="PF00079">
    <property type="entry name" value="Serpin"/>
    <property type="match status" value="1"/>
</dbReference>
<dbReference type="PANTHER" id="PTHR11461">
    <property type="entry name" value="SERINE PROTEASE INHIBITOR, SERPIN"/>
    <property type="match status" value="1"/>
</dbReference>
<dbReference type="PROSITE" id="PS00284">
    <property type="entry name" value="SERPIN"/>
    <property type="match status" value="1"/>
</dbReference>
<dbReference type="GO" id="GO:0004867">
    <property type="term" value="F:serine-type endopeptidase inhibitor activity"/>
    <property type="evidence" value="ECO:0007669"/>
    <property type="project" value="UniProtKB-KW"/>
</dbReference>
<dbReference type="SMART" id="SM00093">
    <property type="entry name" value="SERPIN"/>
    <property type="match status" value="1"/>
</dbReference>
<protein>
    <submittedName>
        <fullName evidence="5">Mucin-6 isoform X2</fullName>
    </submittedName>
</protein>
<proteinExistence type="inferred from homology"/>
<keyword evidence="1" id="KW-0646">Protease inhibitor</keyword>
<evidence type="ECO:0000313" key="6">
    <source>
        <dbReference type="Proteomes" id="UP001607303"/>
    </source>
</evidence>
<organism evidence="5 6">
    <name type="scientific">Vespula maculifrons</name>
    <name type="common">Eastern yellow jacket</name>
    <name type="synonym">Wasp</name>
    <dbReference type="NCBI Taxonomy" id="7453"/>
    <lineage>
        <taxon>Eukaryota</taxon>
        <taxon>Metazoa</taxon>
        <taxon>Ecdysozoa</taxon>
        <taxon>Arthropoda</taxon>
        <taxon>Hexapoda</taxon>
        <taxon>Insecta</taxon>
        <taxon>Pterygota</taxon>
        <taxon>Neoptera</taxon>
        <taxon>Endopterygota</taxon>
        <taxon>Hymenoptera</taxon>
        <taxon>Apocrita</taxon>
        <taxon>Aculeata</taxon>
        <taxon>Vespoidea</taxon>
        <taxon>Vespidae</taxon>
        <taxon>Vespinae</taxon>
        <taxon>Vespula</taxon>
    </lineage>
</organism>
<dbReference type="Proteomes" id="UP001607303">
    <property type="component" value="Unassembled WGS sequence"/>
</dbReference>
<dbReference type="InterPro" id="IPR000215">
    <property type="entry name" value="Serpin_fam"/>
</dbReference>
<dbReference type="InterPro" id="IPR023795">
    <property type="entry name" value="Serpin_CS"/>
</dbReference>
<dbReference type="InterPro" id="IPR042178">
    <property type="entry name" value="Serpin_sf_1"/>
</dbReference>
<sequence length="1729" mass="190666">MSVPAYYRQCGGHEFGMLATIVVSKSSDSQPVSQCVPLIVEITIKRIIHKIESHGVNINFLKFTKHIMFFIEKEAGRYTIDISVTRNLRTRQGWQALTVLVILLTSIFSSCKASPLSKVTAGGLDDTGKLWDQRSNASKNVDYKKDENENPIRRDLPASPAELLKPDKFLFYTYNDQGNMITKQMSLREIQTLIASGNGGHVAMEIYEPHKSGDLLNGEKKVMDVVEKVQNVLKSALDKPSTMAGSLSTIPEYANAEWSSILPGILTNSDIEADPTSEEPNYVEITKPDSLMQEISVTSLNRETQSSTLKPSMLTNPETPEQLVNDVISTTSSFPLISIINENNFSTIISYGETKSPDKYTEKPMIPVPMITTEEKPFTHQLETSSIDDSTYQTLSTKSTVEFSDIDHSPMEKMNNATVFEKVPVKVWDELEQNVTFDESSISRVTEYVPILTMLVGSTVNDSLALATNEVLSSTESDITKKVTETMSLETSTVEANTKIGQSESVTMLSGDTITDTATPIVITHVQTESSEHLSKGNITTQSFDDRNVTISEISDVTTPPILSIISTSTLLSNKPTNDERLNISQSFNLTMNATEGIDSSTSTSAQPNDYFNVSLSVNSSDNTSEGISISTITDSASFSETTDLPVAVIVTKNITLNHETNLKPIDSSTSDVDTDKYDENPESLTNNLQSIETNEKESSIEMEISKINDISTVQPTVASNTMNSTSTSTYTTETIFVRIDGPSVDPSTLSSMIPESTTATKITFINDLKSNTSTESNVYVTSTTTESAVEKLMNDTKETLITNTISLPVLPINETNFIGNRIEDFVKNISSPSTNQHTITTTSVVFNELVTTTDSIKSSDMRTTDAGIKNTIMTSEMETSYTTPISDIITDNVQTTESYSNSETSSNLNPDVNSKEPSFVRHQNDLIESLNSITTLLPSDQETATDKTVMNVTTKANTTLLTPNAVPVVIQEQMTTLIAGEQSVTETFLNIHDYELKNHTGIESEASLKANESRYSDSKEDTQRYSTPYVKLNITFTNDLSSTDASDVSVDNMITTKVSENAESTSSSTTIEPSQDLRVQTNKTIEESMENVATINESNWMIDQITANVSADTKGNDTNGTSLEIINDNTNDSTKVQVENNESISVSPDVIEEVSSSKLLTSSVSMATENSLGSQSTSKISYDENMNGSYSEDRETTEKWLLIPHKVVASSTVEKTTVYPTTQKIIQDIAHASDTRLPAVTSEIKSNENIPLDSPASVTALDVTVTKTESDIVNFSKMCNNLAFDFWMAANKGLSTNRSLVLSPFGMVSLLAMIFLGARGTTSDQMNELLKLDDVATFNPHLVFQNVTDMVGLTRGQGITNAAFVRELFVDRARVRKTLPFYKEQAQQFYEGLVAEVNFATIGDIVRRRTNLLVRKQTGGRIKDFIKANTVPLRSPLAAVSANVFQTNCNSSFVSSDGRDGELYFAVSPAIRQRKLIPVPAIVWRSNILAGYEPSLDATAVALGKVENLVTTVFLLPGQQGHIAPGDTLDRLERRLIASASRDNNWNRLLKVLLPRNSLELQIPKFTHRSVVNATAALRRMGFDRLFTEQADLKGINGIGNHLHLSDILQINLFGTCGDENPTNGRHHMETYPATPIKRARQHEETSNRMALDTRGQSNLLDYLEVNASKSMFGKTDKRRKRHADNAKVIMRSERSRLKLDRPFLYFVRHNPTGLILHMGRFNPRLLP</sequence>
<evidence type="ECO:0000256" key="2">
    <source>
        <dbReference type="ARBA" id="ARBA00022900"/>
    </source>
</evidence>
<evidence type="ECO:0000256" key="3">
    <source>
        <dbReference type="RuleBase" id="RU000411"/>
    </source>
</evidence>
<dbReference type="PANTHER" id="PTHR11461:SF372">
    <property type="entry name" value="ACCESSORY GLAND PROTEIN ACP76A-RELATED"/>
    <property type="match status" value="1"/>
</dbReference>
<keyword evidence="6" id="KW-1185">Reference proteome</keyword>
<name>A0ABD2CU89_VESMC</name>
<keyword evidence="2" id="KW-0722">Serine protease inhibitor</keyword>
<gene>
    <name evidence="5" type="ORF">V1477_003347</name>
</gene>
<evidence type="ECO:0000259" key="4">
    <source>
        <dbReference type="SMART" id="SM00093"/>
    </source>
</evidence>
<comment type="caution">
    <text evidence="5">The sequence shown here is derived from an EMBL/GenBank/DDBJ whole genome shotgun (WGS) entry which is preliminary data.</text>
</comment>
<evidence type="ECO:0000313" key="5">
    <source>
        <dbReference type="EMBL" id="KAL2748704.1"/>
    </source>
</evidence>
<dbReference type="InterPro" id="IPR042185">
    <property type="entry name" value="Serpin_sf_2"/>
</dbReference>
<comment type="similarity">
    <text evidence="3">Belongs to the serpin family.</text>
</comment>
<dbReference type="Gene3D" id="2.30.39.10">
    <property type="entry name" value="Alpha-1-antitrypsin, domain 1"/>
    <property type="match status" value="2"/>
</dbReference>
<evidence type="ECO:0000256" key="1">
    <source>
        <dbReference type="ARBA" id="ARBA00022690"/>
    </source>
</evidence>
<dbReference type="Gene3D" id="3.30.497.10">
    <property type="entry name" value="Antithrombin, subunit I, domain 2"/>
    <property type="match status" value="1"/>
</dbReference>
<dbReference type="InterPro" id="IPR023796">
    <property type="entry name" value="Serpin_dom"/>
</dbReference>
<dbReference type="EMBL" id="JAYRBN010000031">
    <property type="protein sequence ID" value="KAL2748704.1"/>
    <property type="molecule type" value="Genomic_DNA"/>
</dbReference>
<reference evidence="5 6" key="1">
    <citation type="journal article" date="2024" name="Ann. Entomol. Soc. Am.">
        <title>Genomic analyses of the southern and eastern yellowjacket wasps (Hymenoptera: Vespidae) reveal evolutionary signatures of social life.</title>
        <authorList>
            <person name="Catto M.A."/>
            <person name="Caine P.B."/>
            <person name="Orr S.E."/>
            <person name="Hunt B.G."/>
            <person name="Goodisman M.A.D."/>
        </authorList>
    </citation>
    <scope>NUCLEOTIDE SEQUENCE [LARGE SCALE GENOMIC DNA]</scope>
    <source>
        <strain evidence="5">232</strain>
        <tissue evidence="5">Head and thorax</tissue>
    </source>
</reference>
<feature type="domain" description="Serpin" evidence="4">
    <location>
        <begin position="1287"/>
        <end position="1725"/>
    </location>
</feature>
<dbReference type="SUPFAM" id="SSF56574">
    <property type="entry name" value="Serpins"/>
    <property type="match status" value="1"/>
</dbReference>
<dbReference type="InterPro" id="IPR036186">
    <property type="entry name" value="Serpin_sf"/>
</dbReference>
<accession>A0ABD2CU89</accession>